<keyword evidence="13" id="KW-1185">Reference proteome</keyword>
<gene>
    <name evidence="12" type="ORF">M408DRAFT_331966</name>
</gene>
<dbReference type="AlphaFoldDB" id="A0A0C3AVL8"/>
<evidence type="ECO:0000256" key="9">
    <source>
        <dbReference type="SAM" id="MobiDB-lite"/>
    </source>
</evidence>
<evidence type="ECO:0000313" key="12">
    <source>
        <dbReference type="EMBL" id="KIM24044.1"/>
    </source>
</evidence>
<dbReference type="GO" id="GO:0016925">
    <property type="term" value="P:protein sumoylation"/>
    <property type="evidence" value="ECO:0007669"/>
    <property type="project" value="UniProtKB-UniPathway"/>
</dbReference>
<evidence type="ECO:0000256" key="6">
    <source>
        <dbReference type="ARBA" id="ARBA00022786"/>
    </source>
</evidence>
<evidence type="ECO:0000256" key="1">
    <source>
        <dbReference type="ARBA" id="ARBA00004718"/>
    </source>
</evidence>
<comment type="similarity">
    <text evidence="2">Belongs to the PIAS family.</text>
</comment>
<keyword evidence="7" id="KW-0862">Zinc</keyword>
<dbReference type="PROSITE" id="PS51466">
    <property type="entry name" value="PINIT"/>
    <property type="match status" value="1"/>
</dbReference>
<dbReference type="GO" id="GO:0008270">
    <property type="term" value="F:zinc ion binding"/>
    <property type="evidence" value="ECO:0007669"/>
    <property type="project" value="UniProtKB-KW"/>
</dbReference>
<feature type="domain" description="SP-RING-type" evidence="10">
    <location>
        <begin position="334"/>
        <end position="419"/>
    </location>
</feature>
<evidence type="ECO:0000259" key="11">
    <source>
        <dbReference type="PROSITE" id="PS51466"/>
    </source>
</evidence>
<reference evidence="13" key="2">
    <citation type="submission" date="2015-01" db="EMBL/GenBank/DDBJ databases">
        <title>Evolutionary Origins and Diversification of the Mycorrhizal Mutualists.</title>
        <authorList>
            <consortium name="DOE Joint Genome Institute"/>
            <consortium name="Mycorrhizal Genomics Consortium"/>
            <person name="Kohler A."/>
            <person name="Kuo A."/>
            <person name="Nagy L.G."/>
            <person name="Floudas D."/>
            <person name="Copeland A."/>
            <person name="Barry K.W."/>
            <person name="Cichocki N."/>
            <person name="Veneault-Fourrey C."/>
            <person name="LaButti K."/>
            <person name="Lindquist E.A."/>
            <person name="Lipzen A."/>
            <person name="Lundell T."/>
            <person name="Morin E."/>
            <person name="Murat C."/>
            <person name="Riley R."/>
            <person name="Ohm R."/>
            <person name="Sun H."/>
            <person name="Tunlid A."/>
            <person name="Henrissat B."/>
            <person name="Grigoriev I.V."/>
            <person name="Hibbett D.S."/>
            <person name="Martin F."/>
        </authorList>
    </citation>
    <scope>NUCLEOTIDE SEQUENCE [LARGE SCALE GENOMIC DNA]</scope>
    <source>
        <strain evidence="13">MAFF 305830</strain>
    </source>
</reference>
<keyword evidence="4" id="KW-0479">Metal-binding</keyword>
<keyword evidence="3" id="KW-0808">Transferase</keyword>
<dbReference type="Pfam" id="PF02891">
    <property type="entry name" value="zf-MIZ"/>
    <property type="match status" value="1"/>
</dbReference>
<name>A0A0C3AVL8_SERVB</name>
<feature type="compositionally biased region" description="Low complexity" evidence="9">
    <location>
        <begin position="648"/>
        <end position="657"/>
    </location>
</feature>
<evidence type="ECO:0000256" key="7">
    <source>
        <dbReference type="ARBA" id="ARBA00022833"/>
    </source>
</evidence>
<feature type="domain" description="PINIT" evidence="11">
    <location>
        <begin position="132"/>
        <end position="305"/>
    </location>
</feature>
<evidence type="ECO:0000256" key="5">
    <source>
        <dbReference type="ARBA" id="ARBA00022771"/>
    </source>
</evidence>
<evidence type="ECO:0000256" key="4">
    <source>
        <dbReference type="ARBA" id="ARBA00022723"/>
    </source>
</evidence>
<proteinExistence type="inferred from homology"/>
<dbReference type="Proteomes" id="UP000054097">
    <property type="component" value="Unassembled WGS sequence"/>
</dbReference>
<dbReference type="GO" id="GO:0061665">
    <property type="term" value="F:SUMO ligase activity"/>
    <property type="evidence" value="ECO:0007669"/>
    <property type="project" value="TreeGrafter"/>
</dbReference>
<feature type="compositionally biased region" description="Low complexity" evidence="9">
    <location>
        <begin position="468"/>
        <end position="478"/>
    </location>
</feature>
<organism evidence="12 13">
    <name type="scientific">Serendipita vermifera MAFF 305830</name>
    <dbReference type="NCBI Taxonomy" id="933852"/>
    <lineage>
        <taxon>Eukaryota</taxon>
        <taxon>Fungi</taxon>
        <taxon>Dikarya</taxon>
        <taxon>Basidiomycota</taxon>
        <taxon>Agaricomycotina</taxon>
        <taxon>Agaricomycetes</taxon>
        <taxon>Sebacinales</taxon>
        <taxon>Serendipitaceae</taxon>
        <taxon>Serendipita</taxon>
    </lineage>
</organism>
<protein>
    <recommendedName>
        <fullName evidence="14">SP-RING-type domain-containing protein</fullName>
    </recommendedName>
</protein>
<dbReference type="Gene3D" id="3.30.40.10">
    <property type="entry name" value="Zinc/RING finger domain, C3HC4 (zinc finger)"/>
    <property type="match status" value="1"/>
</dbReference>
<dbReference type="Gene3D" id="2.60.120.780">
    <property type="entry name" value="PINIT domain"/>
    <property type="match status" value="1"/>
</dbReference>
<feature type="compositionally biased region" description="Low complexity" evidence="9">
    <location>
        <begin position="565"/>
        <end position="580"/>
    </location>
</feature>
<feature type="compositionally biased region" description="Pro residues" evidence="9">
    <location>
        <begin position="537"/>
        <end position="549"/>
    </location>
</feature>
<dbReference type="InterPro" id="IPR013083">
    <property type="entry name" value="Znf_RING/FYVE/PHD"/>
</dbReference>
<accession>A0A0C3AVL8</accession>
<feature type="compositionally biased region" description="Low complexity" evidence="9">
    <location>
        <begin position="668"/>
        <end position="683"/>
    </location>
</feature>
<evidence type="ECO:0000256" key="8">
    <source>
        <dbReference type="PROSITE-ProRule" id="PRU00452"/>
    </source>
</evidence>
<dbReference type="EMBL" id="KN824328">
    <property type="protein sequence ID" value="KIM24044.1"/>
    <property type="molecule type" value="Genomic_DNA"/>
</dbReference>
<dbReference type="Pfam" id="PF14324">
    <property type="entry name" value="PINIT"/>
    <property type="match status" value="1"/>
</dbReference>
<dbReference type="STRING" id="933852.A0A0C3AVL8"/>
<reference evidence="12 13" key="1">
    <citation type="submission" date="2014-04" db="EMBL/GenBank/DDBJ databases">
        <authorList>
            <consortium name="DOE Joint Genome Institute"/>
            <person name="Kuo A."/>
            <person name="Zuccaro A."/>
            <person name="Kohler A."/>
            <person name="Nagy L.G."/>
            <person name="Floudas D."/>
            <person name="Copeland A."/>
            <person name="Barry K.W."/>
            <person name="Cichocki N."/>
            <person name="Veneault-Fourrey C."/>
            <person name="LaButti K."/>
            <person name="Lindquist E.A."/>
            <person name="Lipzen A."/>
            <person name="Lundell T."/>
            <person name="Morin E."/>
            <person name="Murat C."/>
            <person name="Sun H."/>
            <person name="Tunlid A."/>
            <person name="Henrissat B."/>
            <person name="Grigoriev I.V."/>
            <person name="Hibbett D.S."/>
            <person name="Martin F."/>
            <person name="Nordberg H.P."/>
            <person name="Cantor M.N."/>
            <person name="Hua S.X."/>
        </authorList>
    </citation>
    <scope>NUCLEOTIDE SEQUENCE [LARGE SCALE GENOMIC DNA]</scope>
    <source>
        <strain evidence="12 13">MAFF 305830</strain>
    </source>
</reference>
<dbReference type="InterPro" id="IPR004181">
    <property type="entry name" value="Znf_MIZ"/>
</dbReference>
<dbReference type="HOGENOM" id="CLU_020537_0_0_1"/>
<dbReference type="InterPro" id="IPR023321">
    <property type="entry name" value="PINIT"/>
</dbReference>
<evidence type="ECO:0008006" key="14">
    <source>
        <dbReference type="Google" id="ProtNLM"/>
    </source>
</evidence>
<feature type="compositionally biased region" description="Pro residues" evidence="9">
    <location>
        <begin position="684"/>
        <end position="712"/>
    </location>
</feature>
<feature type="compositionally biased region" description="Polar residues" evidence="9">
    <location>
        <begin position="658"/>
        <end position="667"/>
    </location>
</feature>
<dbReference type="GO" id="GO:0000785">
    <property type="term" value="C:chromatin"/>
    <property type="evidence" value="ECO:0007669"/>
    <property type="project" value="TreeGrafter"/>
</dbReference>
<keyword evidence="6" id="KW-0833">Ubl conjugation pathway</keyword>
<dbReference type="UniPathway" id="UPA00886"/>
<dbReference type="PANTHER" id="PTHR10782">
    <property type="entry name" value="ZINC FINGER MIZ DOMAIN-CONTAINING PROTEIN"/>
    <property type="match status" value="1"/>
</dbReference>
<feature type="compositionally biased region" description="Basic and acidic residues" evidence="9">
    <location>
        <begin position="719"/>
        <end position="731"/>
    </location>
</feature>
<comment type="pathway">
    <text evidence="1">Protein modification; protein sumoylation.</text>
</comment>
<sequence>MATQANPWSDFDVVLGELRTMTVNSLKGVITGLVEEGCANIGKAGRKSELQERIVRALRLLQTDGKVDKWIKARAVVLQVGSGLDYDSNTLSRFMESKGPSVQATPIKNTSPFHAPYGSSGTYYNPSSRPGLGAPGPSKYGSGLSEPKWRHSPFYRIDQAVSPVTECPESASSTDRRSVRFNFYLNADQVAKLASRSPKYQLRLYCTTSQYYITLGTSFRNTPCPVEFPPTCEVRVNNRVLTANFRGIKKKAGTAPPADITDMSLRGQGAGNQVEMIYVNSNQATGPKKLPPQKFYLIVNLVEVTAVDELVDRLRKRIESKDKVIAAIKARQTDDDEVQAGPTKVSLRDPLTYTRIGLPCRASSCVHLNCFDATCWYAMMEQTSTWLCPICDRVLDPDDLIIDGFIADILQNVHEDEEDVMIEADGQWHTQDGKAGSAAWMAKHGVVTTNPPAFTAKPERASPPPLSTAPSASTITIDDSSDSEEENEVKRELSPPRIPPAVNSKSTAQAQPPPPSSGPVVIDLTLSDSEEEGEVPPRQPPSRAVPPIPASVLGKRKLSSDGELATGSSRRTSTAASYRTSRADEDDYIMSHDRHHSNGYYYGSAAGGNLSGALPSPTSPPARVPSNGSSPAIYPYPSGPNLPSPTMSSSSVANSHSHPQQQWNANRPPSFSLPPASSLLSNGPLPPISTLPPPAHSPGLPPLPPLPQPSRPARPSYLPDRRESPRERYGDSRSSSSSRYPEWGLRH</sequence>
<evidence type="ECO:0000256" key="3">
    <source>
        <dbReference type="ARBA" id="ARBA00022679"/>
    </source>
</evidence>
<dbReference type="PROSITE" id="PS51044">
    <property type="entry name" value="ZF_SP_RING"/>
    <property type="match status" value="1"/>
</dbReference>
<feature type="region of interest" description="Disordered" evidence="9">
    <location>
        <begin position="450"/>
        <end position="747"/>
    </location>
</feature>
<evidence type="ECO:0000259" key="10">
    <source>
        <dbReference type="PROSITE" id="PS51044"/>
    </source>
</evidence>
<evidence type="ECO:0000313" key="13">
    <source>
        <dbReference type="Proteomes" id="UP000054097"/>
    </source>
</evidence>
<dbReference type="PANTHER" id="PTHR10782:SF4">
    <property type="entry name" value="TONALLI, ISOFORM E"/>
    <property type="match status" value="1"/>
</dbReference>
<feature type="region of interest" description="Disordered" evidence="9">
    <location>
        <begin position="124"/>
        <end position="144"/>
    </location>
</feature>
<dbReference type="OrthoDB" id="28127at2759"/>
<dbReference type="InterPro" id="IPR038654">
    <property type="entry name" value="PINIT_sf"/>
</dbReference>
<evidence type="ECO:0000256" key="2">
    <source>
        <dbReference type="ARBA" id="ARBA00005383"/>
    </source>
</evidence>
<keyword evidence="5 8" id="KW-0863">Zinc-finger</keyword>